<dbReference type="OrthoDB" id="9795222at2"/>
<evidence type="ECO:0000256" key="2">
    <source>
        <dbReference type="ARBA" id="ARBA00022801"/>
    </source>
</evidence>
<keyword evidence="6" id="KW-1185">Reference proteome</keyword>
<dbReference type="RefSeq" id="WP_075608532.1">
    <property type="nucleotide sequence ID" value="NZ_CP052766.1"/>
</dbReference>
<dbReference type="KEGG" id="apel:CA267_004880"/>
<dbReference type="InterPro" id="IPR006626">
    <property type="entry name" value="PbH1"/>
</dbReference>
<dbReference type="AlphaFoldDB" id="A0A6M4MDE0"/>
<reference evidence="6" key="1">
    <citation type="submission" date="2014-12" db="EMBL/GenBank/DDBJ databases">
        <title>Complete genome sequence of a multi-drug resistant Klebsiella pneumoniae.</title>
        <authorList>
            <person name="Hua X."/>
            <person name="Chen Q."/>
            <person name="Li X."/>
            <person name="Feng Y."/>
            <person name="Ruan Z."/>
            <person name="Yu Y."/>
        </authorList>
    </citation>
    <scope>NUCLEOTIDE SEQUENCE [LARGE SCALE GENOMIC DNA]</scope>
    <source>
        <strain evidence="6">5.12</strain>
    </source>
</reference>
<dbReference type="SMART" id="SM00710">
    <property type="entry name" value="PbH1"/>
    <property type="match status" value="5"/>
</dbReference>
<gene>
    <name evidence="5" type="ORF">CA267_004880</name>
</gene>
<dbReference type="InterPro" id="IPR051801">
    <property type="entry name" value="GH28_Enzymes"/>
</dbReference>
<dbReference type="SUPFAM" id="SSF51126">
    <property type="entry name" value="Pectin lyase-like"/>
    <property type="match status" value="1"/>
</dbReference>
<evidence type="ECO:0000256" key="4">
    <source>
        <dbReference type="RuleBase" id="RU361169"/>
    </source>
</evidence>
<name>A0A6M4MDE0_9ALTE</name>
<dbReference type="GO" id="GO:0004650">
    <property type="term" value="F:polygalacturonase activity"/>
    <property type="evidence" value="ECO:0007669"/>
    <property type="project" value="InterPro"/>
</dbReference>
<dbReference type="Pfam" id="PF00295">
    <property type="entry name" value="Glyco_hydro_28"/>
    <property type="match status" value="1"/>
</dbReference>
<reference evidence="5 6" key="2">
    <citation type="submission" date="2020-04" db="EMBL/GenBank/DDBJ databases">
        <title>Complete genome sequence of Alteromonas pelagimontana 5.12T.</title>
        <authorList>
            <person name="Sinha R.K."/>
            <person name="Krishnan K.P."/>
            <person name="Kurian J.P."/>
        </authorList>
    </citation>
    <scope>NUCLEOTIDE SEQUENCE [LARGE SCALE GENOMIC DNA]</scope>
    <source>
        <strain evidence="5 6">5.12</strain>
    </source>
</reference>
<comment type="similarity">
    <text evidence="1 4">Belongs to the glycosyl hydrolase 28 family.</text>
</comment>
<dbReference type="PANTHER" id="PTHR31339:SF9">
    <property type="entry name" value="PLASMIN AND FIBRONECTIN-BINDING PROTEIN A"/>
    <property type="match status" value="1"/>
</dbReference>
<dbReference type="InterPro" id="IPR012334">
    <property type="entry name" value="Pectin_lyas_fold"/>
</dbReference>
<dbReference type="PANTHER" id="PTHR31339">
    <property type="entry name" value="PECTIN LYASE-RELATED"/>
    <property type="match status" value="1"/>
</dbReference>
<dbReference type="Gene3D" id="2.160.20.10">
    <property type="entry name" value="Single-stranded right-handed beta-helix, Pectin lyase-like"/>
    <property type="match status" value="1"/>
</dbReference>
<evidence type="ECO:0000256" key="3">
    <source>
        <dbReference type="ARBA" id="ARBA00023295"/>
    </source>
</evidence>
<dbReference type="EMBL" id="CP052766">
    <property type="protein sequence ID" value="QJR80156.1"/>
    <property type="molecule type" value="Genomic_DNA"/>
</dbReference>
<evidence type="ECO:0000313" key="6">
    <source>
        <dbReference type="Proteomes" id="UP000219285"/>
    </source>
</evidence>
<dbReference type="Proteomes" id="UP000219285">
    <property type="component" value="Chromosome"/>
</dbReference>
<sequence length="460" mass="50701">MQRFSGKYNLLSCLLIISALSIKNGVANTDADWALADSIVKEIQQPKIPDRTFTVTDFVTNGESSDHQAAIQSAINSASEAGGGKVVLPKGKWFSRGPIQLKSRVNLHLEKGATLLFSATPADYLPVVKTRWEGTEVFTYSPLIYAANVEDVAITGKGVIDGNADSAFIDWVNKQDKDVAALRSMGFNLVPVGQRQFGEGHFLRPPLIQFFHAKRVLLQDYTAINSPFWVNHLLYTSHATVKGVSVDSHQRNNDGLDIESSQHVLVENSRFRTGDDSIVIKSGRDADGRSIGIPSTDIVVRHNDLGGEDGVGLGSEMSGGIKRVFFSDNTFRKGDSAYRFKSNLDRGGSVEMVRIRNSQVSSFTNLFWFQLNYPSNLNGNFPATYTDIVFENIRAEDIGTVLEIHAPDASPVSNVTFRNIQIRRAKTPFILENAKNLTFENVQIGPQRYDGVMSAVAHNE</sequence>
<evidence type="ECO:0000313" key="5">
    <source>
        <dbReference type="EMBL" id="QJR80156.1"/>
    </source>
</evidence>
<accession>A0A6M4MDE0</accession>
<dbReference type="InterPro" id="IPR000743">
    <property type="entry name" value="Glyco_hydro_28"/>
</dbReference>
<dbReference type="InterPro" id="IPR011050">
    <property type="entry name" value="Pectin_lyase_fold/virulence"/>
</dbReference>
<organism evidence="5 6">
    <name type="scientific">Alteromonas pelagimontana</name>
    <dbReference type="NCBI Taxonomy" id="1858656"/>
    <lineage>
        <taxon>Bacteria</taxon>
        <taxon>Pseudomonadati</taxon>
        <taxon>Pseudomonadota</taxon>
        <taxon>Gammaproteobacteria</taxon>
        <taxon>Alteromonadales</taxon>
        <taxon>Alteromonadaceae</taxon>
        <taxon>Alteromonas/Salinimonas group</taxon>
        <taxon>Alteromonas</taxon>
    </lineage>
</organism>
<keyword evidence="3 4" id="KW-0326">Glycosidase</keyword>
<keyword evidence="2 4" id="KW-0378">Hydrolase</keyword>
<protein>
    <submittedName>
        <fullName evidence="5">Glycoside hydrolase family 28 protein</fullName>
    </submittedName>
</protein>
<proteinExistence type="inferred from homology"/>
<evidence type="ECO:0000256" key="1">
    <source>
        <dbReference type="ARBA" id="ARBA00008834"/>
    </source>
</evidence>
<dbReference type="GO" id="GO:0005975">
    <property type="term" value="P:carbohydrate metabolic process"/>
    <property type="evidence" value="ECO:0007669"/>
    <property type="project" value="InterPro"/>
</dbReference>